<feature type="non-terminal residue" evidence="2">
    <location>
        <position position="1"/>
    </location>
</feature>
<evidence type="ECO:0000313" key="2">
    <source>
        <dbReference type="EMBL" id="GIY16835.1"/>
    </source>
</evidence>
<comment type="caution">
    <text evidence="2">The sequence shown here is derived from an EMBL/GenBank/DDBJ whole genome shotgun (WGS) entry which is preliminary data.</text>
</comment>
<feature type="compositionally biased region" description="Polar residues" evidence="1">
    <location>
        <begin position="25"/>
        <end position="40"/>
    </location>
</feature>
<accession>A0AAV4R9C6</accession>
<proteinExistence type="predicted"/>
<dbReference type="Proteomes" id="UP001054837">
    <property type="component" value="Unassembled WGS sequence"/>
</dbReference>
<organism evidence="2 3">
    <name type="scientific">Caerostris darwini</name>
    <dbReference type="NCBI Taxonomy" id="1538125"/>
    <lineage>
        <taxon>Eukaryota</taxon>
        <taxon>Metazoa</taxon>
        <taxon>Ecdysozoa</taxon>
        <taxon>Arthropoda</taxon>
        <taxon>Chelicerata</taxon>
        <taxon>Arachnida</taxon>
        <taxon>Araneae</taxon>
        <taxon>Araneomorphae</taxon>
        <taxon>Entelegynae</taxon>
        <taxon>Araneoidea</taxon>
        <taxon>Araneidae</taxon>
        <taxon>Caerostris</taxon>
    </lineage>
</organism>
<reference evidence="2 3" key="1">
    <citation type="submission" date="2021-06" db="EMBL/GenBank/DDBJ databases">
        <title>Caerostris darwini draft genome.</title>
        <authorList>
            <person name="Kono N."/>
            <person name="Arakawa K."/>
        </authorList>
    </citation>
    <scope>NUCLEOTIDE SEQUENCE [LARGE SCALE GENOMIC DNA]</scope>
</reference>
<evidence type="ECO:0000256" key="1">
    <source>
        <dbReference type="SAM" id="MobiDB-lite"/>
    </source>
</evidence>
<feature type="region of interest" description="Disordered" evidence="1">
    <location>
        <begin position="25"/>
        <end position="59"/>
    </location>
</feature>
<dbReference type="EMBL" id="BPLQ01005727">
    <property type="protein sequence ID" value="GIY16835.1"/>
    <property type="molecule type" value="Genomic_DNA"/>
</dbReference>
<sequence length="96" mass="10740">VRSSSITKIFTFSCNKRSIQNLLFRSNNTNLPRSHNNGSSSDKEKNCRKLLPRSKKQDKDMLLASDTDVVKEIKSAISQHSGEAWALLDTFQGRGG</sequence>
<dbReference type="AlphaFoldDB" id="A0AAV4R9C6"/>
<evidence type="ECO:0000313" key="3">
    <source>
        <dbReference type="Proteomes" id="UP001054837"/>
    </source>
</evidence>
<gene>
    <name evidence="2" type="ORF">CDAR_460861</name>
</gene>
<name>A0AAV4R9C6_9ARAC</name>
<keyword evidence="3" id="KW-1185">Reference proteome</keyword>
<protein>
    <submittedName>
        <fullName evidence="2">Uncharacterized protein</fullName>
    </submittedName>
</protein>